<keyword evidence="2" id="KW-1185">Reference proteome</keyword>
<sequence>MCIPVEEANHIDKEKLINFLRKEFINFENDLINLPVIKINLLMDKIENGVFD</sequence>
<organism evidence="1 2">
    <name type="scientific">Spiroplasma ixodetis</name>
    <dbReference type="NCBI Taxonomy" id="2141"/>
    <lineage>
        <taxon>Bacteria</taxon>
        <taxon>Bacillati</taxon>
        <taxon>Mycoplasmatota</taxon>
        <taxon>Mollicutes</taxon>
        <taxon>Entomoplasmatales</taxon>
        <taxon>Spiroplasmataceae</taxon>
        <taxon>Spiroplasma</taxon>
    </lineage>
</organism>
<evidence type="ECO:0000313" key="2">
    <source>
        <dbReference type="Proteomes" id="UP001163387"/>
    </source>
</evidence>
<gene>
    <name evidence="1" type="ORF">SHM_27260</name>
</gene>
<reference evidence="1 2" key="1">
    <citation type="journal article" date="2022" name="Front. Microbiol.">
        <title>Male-killing mechanisms vary between Spiroplasma species.</title>
        <authorList>
            <person name="Arai H."/>
            <person name="Inoue M."/>
            <person name="Kageyama D."/>
        </authorList>
    </citation>
    <scope>NUCLEOTIDE SEQUENCE [LARGE SCALE GENOMIC DNA]</scope>
    <source>
        <strain evidence="2">sHm</strain>
    </source>
</reference>
<dbReference type="EMBL" id="AP026933">
    <property type="protein sequence ID" value="BDT05080.1"/>
    <property type="molecule type" value="Genomic_DNA"/>
</dbReference>
<name>A0ABM8BYX9_9MOLU</name>
<evidence type="ECO:0000313" key="1">
    <source>
        <dbReference type="EMBL" id="BDT05080.1"/>
    </source>
</evidence>
<dbReference type="Proteomes" id="UP001163387">
    <property type="component" value="Chromosome"/>
</dbReference>
<dbReference type="RefSeq" id="WP_281748650.1">
    <property type="nucleotide sequence ID" value="NZ_AP026933.1"/>
</dbReference>
<protein>
    <submittedName>
        <fullName evidence="1">Uncharacterized protein</fullName>
    </submittedName>
</protein>
<proteinExistence type="predicted"/>
<accession>A0ABM8BYX9</accession>